<gene>
    <name evidence="1" type="ORF">HW452_13695</name>
</gene>
<reference evidence="1" key="1">
    <citation type="submission" date="2020-06" db="EMBL/GenBank/DDBJ databases">
        <title>Whole Genome Sequence of Halomonas aquamarina MB598.</title>
        <authorList>
            <person name="Pervaiz M."/>
            <person name="Fariq A."/>
            <person name="Yasmin A."/>
            <person name="Welch M."/>
        </authorList>
    </citation>
    <scope>NUCLEOTIDE SEQUENCE</scope>
    <source>
        <strain evidence="1">MB598</strain>
    </source>
</reference>
<dbReference type="EMBL" id="JABYQT010000009">
    <property type="protein sequence ID" value="MBZ5488579.1"/>
    <property type="molecule type" value="Genomic_DNA"/>
</dbReference>
<dbReference type="Proteomes" id="UP001319846">
    <property type="component" value="Unassembled WGS sequence"/>
</dbReference>
<protein>
    <submittedName>
        <fullName evidence="1">Uncharacterized protein</fullName>
    </submittedName>
</protein>
<comment type="caution">
    <text evidence="1">The sequence shown here is derived from an EMBL/GenBank/DDBJ whole genome shotgun (WGS) entry which is preliminary data.</text>
</comment>
<proteinExistence type="predicted"/>
<name>A0ACC5VXI3_9GAMM</name>
<evidence type="ECO:0000313" key="1">
    <source>
        <dbReference type="EMBL" id="MBZ5488579.1"/>
    </source>
</evidence>
<sequence length="197" mass="21719">MSQDQAAGLRQWADAQRRQQSQGTEELAEEPLDPMIPVPGSQEASASELLLDVSSGPRFAAPQAVTPPVPLKPLWVIGPAGREALTHERVRQRLEQWSALGRDWAASPEAWDIHVVKPDAPELARLAAQHARWALWISSDADAFVKVYRALRLAREHGGPQRLLALHEPHVRRQGLLNNLRAAAAGYLATDLLLLAR</sequence>
<keyword evidence="2" id="KW-1185">Reference proteome</keyword>
<accession>A0ACC5VXI3</accession>
<evidence type="ECO:0000313" key="2">
    <source>
        <dbReference type="Proteomes" id="UP001319846"/>
    </source>
</evidence>
<organism evidence="1 2">
    <name type="scientific">Vreelandella aquamarina</name>
    <dbReference type="NCBI Taxonomy" id="77097"/>
    <lineage>
        <taxon>Bacteria</taxon>
        <taxon>Pseudomonadati</taxon>
        <taxon>Pseudomonadota</taxon>
        <taxon>Gammaproteobacteria</taxon>
        <taxon>Oceanospirillales</taxon>
        <taxon>Halomonadaceae</taxon>
        <taxon>Vreelandella</taxon>
    </lineage>
</organism>